<dbReference type="CDD" id="cd10033">
    <property type="entry name" value="UDG_like"/>
    <property type="match status" value="1"/>
</dbReference>
<dbReference type="InterPro" id="IPR047124">
    <property type="entry name" value="HI_0220.2"/>
</dbReference>
<evidence type="ECO:0000313" key="3">
    <source>
        <dbReference type="Proteomes" id="UP000175691"/>
    </source>
</evidence>
<dbReference type="OrthoDB" id="9789139at2"/>
<dbReference type="InterPro" id="IPR036895">
    <property type="entry name" value="Uracil-DNA_glycosylase-like_sf"/>
</dbReference>
<dbReference type="Proteomes" id="UP000175691">
    <property type="component" value="Unassembled WGS sequence"/>
</dbReference>
<protein>
    <submittedName>
        <fullName evidence="2">IclR family transcriptional regulator</fullName>
    </submittedName>
</protein>
<organism evidence="2 3">
    <name type="scientific">Alteromonas confluentis</name>
    <dbReference type="NCBI Taxonomy" id="1656094"/>
    <lineage>
        <taxon>Bacteria</taxon>
        <taxon>Pseudomonadati</taxon>
        <taxon>Pseudomonadota</taxon>
        <taxon>Gammaproteobacteria</taxon>
        <taxon>Alteromonadales</taxon>
        <taxon>Alteromonadaceae</taxon>
        <taxon>Alteromonas/Salinimonas group</taxon>
        <taxon>Alteromonas</taxon>
    </lineage>
</organism>
<dbReference type="SUPFAM" id="SSF52141">
    <property type="entry name" value="Uracil-DNA glycosylase-like"/>
    <property type="match status" value="1"/>
</dbReference>
<keyword evidence="3" id="KW-1185">Reference proteome</keyword>
<dbReference type="PANTHER" id="PTHR42160">
    <property type="entry name" value="URACIL-DNA GLYCOSYLASE SUPERFAMILY PROTEIN"/>
    <property type="match status" value="1"/>
</dbReference>
<name>A0A1E7ZEP5_9ALTE</name>
<accession>A0A1E7ZEP5</accession>
<reference evidence="2 3" key="1">
    <citation type="submission" date="2016-08" db="EMBL/GenBank/DDBJ databases">
        <authorList>
            <person name="Seilhamer J.J."/>
        </authorList>
    </citation>
    <scope>NUCLEOTIDE SEQUENCE [LARGE SCALE GENOMIC DNA]</scope>
    <source>
        <strain evidence="2 3">KCTC 42603</strain>
    </source>
</reference>
<dbReference type="Pfam" id="PF03167">
    <property type="entry name" value="UDG"/>
    <property type="match status" value="1"/>
</dbReference>
<dbReference type="SMART" id="SM00986">
    <property type="entry name" value="UDG"/>
    <property type="match status" value="1"/>
</dbReference>
<dbReference type="Gene3D" id="3.40.470.10">
    <property type="entry name" value="Uracil-DNA glycosylase-like domain"/>
    <property type="match status" value="1"/>
</dbReference>
<feature type="domain" description="Uracil-DNA glycosylase-like" evidence="1">
    <location>
        <begin position="24"/>
        <end position="177"/>
    </location>
</feature>
<dbReference type="SMART" id="SM00987">
    <property type="entry name" value="UreE_C"/>
    <property type="match status" value="1"/>
</dbReference>
<comment type="caution">
    <text evidence="2">The sequence shown here is derived from an EMBL/GenBank/DDBJ whole genome shotgun (WGS) entry which is preliminary data.</text>
</comment>
<evidence type="ECO:0000313" key="2">
    <source>
        <dbReference type="EMBL" id="OFC71922.1"/>
    </source>
</evidence>
<dbReference type="EMBL" id="MDHN01000009">
    <property type="protein sequence ID" value="OFC71922.1"/>
    <property type="molecule type" value="Genomic_DNA"/>
</dbReference>
<dbReference type="AlphaFoldDB" id="A0A1E7ZEP5"/>
<proteinExistence type="predicted"/>
<dbReference type="STRING" id="1656094.BFC18_05625"/>
<gene>
    <name evidence="2" type="ORF">BFC18_05625</name>
</gene>
<dbReference type="InterPro" id="IPR005122">
    <property type="entry name" value="Uracil-DNA_glycosylase-like"/>
</dbReference>
<dbReference type="PANTHER" id="PTHR42160:SF1">
    <property type="entry name" value="URACIL-DNA GLYCOSYLASE SUPERFAMILY PROTEIN"/>
    <property type="match status" value="1"/>
</dbReference>
<dbReference type="RefSeq" id="WP_070123972.1">
    <property type="nucleotide sequence ID" value="NZ_MDHN01000009.1"/>
</dbReference>
<evidence type="ECO:0000259" key="1">
    <source>
        <dbReference type="SMART" id="SM00986"/>
    </source>
</evidence>
<sequence length="185" mass="20791">MNLSDQISQCTLCAGDFDHAPNPVFQFSEHARILIIGQAPGIKAHESNIPWNDASGDKLRSWLGVDREKFYSGLFAHMPMAFCFPGYKNGADAPPPKICAETWHASVIKQLNPALTIHIGRYSQQYYLPQFKTLTEAVEATTQSPGNRYVLPHPSGRNNRWLVRNPWFEARSLPVLRKSLSVLLS</sequence>